<dbReference type="AlphaFoldDB" id="A0A6C0JZG7"/>
<name>A0A6C0JZG7_9ZZZZ</name>
<accession>A0A6C0JZG7</accession>
<evidence type="ECO:0000313" key="1">
    <source>
        <dbReference type="EMBL" id="QHU10216.1"/>
    </source>
</evidence>
<organism evidence="1">
    <name type="scientific">viral metagenome</name>
    <dbReference type="NCBI Taxonomy" id="1070528"/>
    <lineage>
        <taxon>unclassified sequences</taxon>
        <taxon>metagenomes</taxon>
        <taxon>organismal metagenomes</taxon>
    </lineage>
</organism>
<evidence type="ECO:0008006" key="2">
    <source>
        <dbReference type="Google" id="ProtNLM"/>
    </source>
</evidence>
<sequence>MKSITRPISSLTRVHSYSDSHYISKCTIGDLLQANVANWEHNRPPDLLRCSEIAEHIYTRRPILDWMLYMTYDPHTNTFYVVDGIHQFTALQIIYKENQKPNDFITPNTFGCNGNADWLYQKYILICIRANPTKGETIDWFHTLNKSNPVPDLYIVNTAEEKRKLIEEVSQEWMRNFKPHFSASQKPNIPNINRDRFIDLLDGTYEKHCVKSVQYLNELLYELNNHIRENIPPKTSQNAIDKCTQSGCFLFLLPKDVLLERI</sequence>
<reference evidence="1" key="1">
    <citation type="journal article" date="2020" name="Nature">
        <title>Giant virus diversity and host interactions through global metagenomics.</title>
        <authorList>
            <person name="Schulz F."/>
            <person name="Roux S."/>
            <person name="Paez-Espino D."/>
            <person name="Jungbluth S."/>
            <person name="Walsh D.A."/>
            <person name="Denef V.J."/>
            <person name="McMahon K.D."/>
            <person name="Konstantinidis K.T."/>
            <person name="Eloe-Fadrosh E.A."/>
            <person name="Kyrpides N.C."/>
            <person name="Woyke T."/>
        </authorList>
    </citation>
    <scope>NUCLEOTIDE SEQUENCE</scope>
    <source>
        <strain evidence="1">GVMAG-S-1101164-67</strain>
    </source>
</reference>
<proteinExistence type="predicted"/>
<dbReference type="EMBL" id="MN740751">
    <property type="protein sequence ID" value="QHU10216.1"/>
    <property type="molecule type" value="Genomic_DNA"/>
</dbReference>
<protein>
    <recommendedName>
        <fullName evidence="2">DUF262 domain-containing protein</fullName>
    </recommendedName>
</protein>